<evidence type="ECO:0000259" key="1">
    <source>
        <dbReference type="Pfam" id="PF13490"/>
    </source>
</evidence>
<dbReference type="RefSeq" id="WP_187807038.1">
    <property type="nucleotide sequence ID" value="NZ_LZEU01000001.1"/>
</dbReference>
<proteinExistence type="predicted"/>
<dbReference type="Pfam" id="PF13490">
    <property type="entry name" value="zf-HC2"/>
    <property type="match status" value="1"/>
</dbReference>
<accession>A0ABR7S1T0</accession>
<dbReference type="Proteomes" id="UP000744555">
    <property type="component" value="Unassembled WGS sequence"/>
</dbReference>
<evidence type="ECO:0000313" key="3">
    <source>
        <dbReference type="Proteomes" id="UP000744555"/>
    </source>
</evidence>
<dbReference type="EMBL" id="LZEU01000001">
    <property type="protein sequence ID" value="MBC9251541.1"/>
    <property type="molecule type" value="Genomic_DNA"/>
</dbReference>
<name>A0ABR7S1T0_AQUAC</name>
<organism evidence="2 3">
    <name type="scientific">Aquipseudomonas alcaligenes</name>
    <name type="common">Pseudomonas alcaligenes</name>
    <dbReference type="NCBI Taxonomy" id="43263"/>
    <lineage>
        <taxon>Bacteria</taxon>
        <taxon>Pseudomonadati</taxon>
        <taxon>Pseudomonadota</taxon>
        <taxon>Gammaproteobacteria</taxon>
        <taxon>Pseudomonadales</taxon>
        <taxon>Pseudomonadaceae</taxon>
        <taxon>Aquipseudomonas</taxon>
    </lineage>
</organism>
<protein>
    <submittedName>
        <fullName evidence="2">Anti-sigma factor</fullName>
    </submittedName>
</protein>
<dbReference type="InterPro" id="IPR027383">
    <property type="entry name" value="Znf_put"/>
</dbReference>
<reference evidence="2 3" key="1">
    <citation type="submission" date="2016-06" db="EMBL/GenBank/DDBJ databases">
        <authorList>
            <person name="Ramos C."/>
            <person name="Pintado A."/>
            <person name="Crespo-Gomez J.I."/>
        </authorList>
    </citation>
    <scope>NUCLEOTIDE SEQUENCE [LARGE SCALE GENOMIC DNA]</scope>
    <source>
        <strain evidence="2 3">AVO110</strain>
    </source>
</reference>
<sequence length="79" mass="9107">MLSCKELVAHSSDFLDGQLGFRQRLAVRVHLASCRNCRRFIRQMRVTQAVLRKLPDSAIPELDALAERLAQQRRQSTQD</sequence>
<gene>
    <name evidence="2" type="ORF">A9179_14815</name>
</gene>
<feature type="domain" description="Putative zinc-finger" evidence="1">
    <location>
        <begin position="4"/>
        <end position="38"/>
    </location>
</feature>
<dbReference type="Gene3D" id="1.10.10.1320">
    <property type="entry name" value="Anti-sigma factor, zinc-finger domain"/>
    <property type="match status" value="1"/>
</dbReference>
<dbReference type="InterPro" id="IPR041916">
    <property type="entry name" value="Anti_sigma_zinc_sf"/>
</dbReference>
<evidence type="ECO:0000313" key="2">
    <source>
        <dbReference type="EMBL" id="MBC9251541.1"/>
    </source>
</evidence>
<comment type="caution">
    <text evidence="2">The sequence shown here is derived from an EMBL/GenBank/DDBJ whole genome shotgun (WGS) entry which is preliminary data.</text>
</comment>
<keyword evidence="3" id="KW-1185">Reference proteome</keyword>